<keyword evidence="3" id="KW-1185">Reference proteome</keyword>
<dbReference type="Proteomes" id="UP000472262">
    <property type="component" value="Unassembled WGS sequence"/>
</dbReference>
<evidence type="ECO:0000313" key="3">
    <source>
        <dbReference type="Proteomes" id="UP000472262"/>
    </source>
</evidence>
<sequence>NLISGVLYQMYFAGREVSGQERSGPADEVHLQRLREALRQQQRHPAPVARKGRSWNKETRCLWCLFFISHVYYCLLTQAFAVGGLGSIVRVLTARKSV</sequence>
<keyword evidence="1" id="KW-1133">Transmembrane helix</keyword>
<evidence type="ECO:0000256" key="1">
    <source>
        <dbReference type="SAM" id="Phobius"/>
    </source>
</evidence>
<organism evidence="2 3">
    <name type="scientific">Sinocyclocheilus grahami</name>
    <name type="common">Dianchi golden-line fish</name>
    <name type="synonym">Barbus grahami</name>
    <dbReference type="NCBI Taxonomy" id="75366"/>
    <lineage>
        <taxon>Eukaryota</taxon>
        <taxon>Metazoa</taxon>
        <taxon>Chordata</taxon>
        <taxon>Craniata</taxon>
        <taxon>Vertebrata</taxon>
        <taxon>Euteleostomi</taxon>
        <taxon>Actinopterygii</taxon>
        <taxon>Neopterygii</taxon>
        <taxon>Teleostei</taxon>
        <taxon>Ostariophysi</taxon>
        <taxon>Cypriniformes</taxon>
        <taxon>Cyprinidae</taxon>
        <taxon>Cyprininae</taxon>
        <taxon>Sinocyclocheilus</taxon>
    </lineage>
</organism>
<feature type="transmembrane region" description="Helical" evidence="1">
    <location>
        <begin position="61"/>
        <end position="89"/>
    </location>
</feature>
<dbReference type="AlphaFoldDB" id="A0A672K9N0"/>
<accession>A0A672K9N0</accession>
<evidence type="ECO:0000313" key="2">
    <source>
        <dbReference type="Ensembl" id="ENSSGRP00000006416.1"/>
    </source>
</evidence>
<protein>
    <submittedName>
        <fullName evidence="2">Uncharacterized protein</fullName>
    </submittedName>
</protein>
<reference evidence="2" key="2">
    <citation type="submission" date="2025-09" db="UniProtKB">
        <authorList>
            <consortium name="Ensembl"/>
        </authorList>
    </citation>
    <scope>IDENTIFICATION</scope>
</reference>
<name>A0A672K9N0_SINGR</name>
<keyword evidence="1" id="KW-0812">Transmembrane</keyword>
<proteinExistence type="predicted"/>
<dbReference type="Ensembl" id="ENSSGRT00000006975.1">
    <property type="protein sequence ID" value="ENSSGRP00000006416.1"/>
    <property type="gene ID" value="ENSSGRG00000004335.1"/>
</dbReference>
<reference evidence="2" key="1">
    <citation type="submission" date="2025-08" db="UniProtKB">
        <authorList>
            <consortium name="Ensembl"/>
        </authorList>
    </citation>
    <scope>IDENTIFICATION</scope>
</reference>
<dbReference type="InParanoid" id="A0A672K9N0"/>
<keyword evidence="1" id="KW-0472">Membrane</keyword>